<feature type="transmembrane region" description="Helical" evidence="1">
    <location>
        <begin position="254"/>
        <end position="272"/>
    </location>
</feature>
<feature type="transmembrane region" description="Helical" evidence="1">
    <location>
        <begin position="74"/>
        <end position="96"/>
    </location>
</feature>
<evidence type="ECO:0000313" key="3">
    <source>
        <dbReference type="Proteomes" id="UP000306985"/>
    </source>
</evidence>
<feature type="transmembrane region" description="Helical" evidence="1">
    <location>
        <begin position="222"/>
        <end position="242"/>
    </location>
</feature>
<dbReference type="RefSeq" id="WP_137451186.1">
    <property type="nucleotide sequence ID" value="NZ_SZZH01000006.1"/>
</dbReference>
<evidence type="ECO:0000256" key="1">
    <source>
        <dbReference type="SAM" id="Phobius"/>
    </source>
</evidence>
<dbReference type="EMBL" id="SZZH01000006">
    <property type="protein sequence ID" value="TKV56799.1"/>
    <property type="molecule type" value="Genomic_DNA"/>
</dbReference>
<dbReference type="OrthoDB" id="5150004at2"/>
<gene>
    <name evidence="2" type="ORF">FDO65_18295</name>
</gene>
<protein>
    <submittedName>
        <fullName evidence="2">DMT family transporter</fullName>
    </submittedName>
</protein>
<feature type="transmembrane region" description="Helical" evidence="1">
    <location>
        <begin position="102"/>
        <end position="123"/>
    </location>
</feature>
<feature type="transmembrane region" description="Helical" evidence="1">
    <location>
        <begin position="135"/>
        <end position="154"/>
    </location>
</feature>
<dbReference type="AlphaFoldDB" id="A0A4U6QA66"/>
<sequence length="321" mass="31812">MPTPTPPTPHPLRAVLPATTAMVLVGSAVVASAPLTSAPLFAAQAVRYGLAAALLLALARPFRQVLRRPRGAEWRWIGLGAGSGLVAYNAALVVGTRHADPAALGTAVAAVPILLALLGPLTARRSGTTGRRPSGRVVLGAVVVSAGAALVAGGGRTDPVGVACAVVMLLGETAFTVCGARVVGRLGAWTYSTATTVVAALGCGVVGLTGERETLPQLGAPGPLLACAWLALATAAAFVLWFRSVDQLGSAVTGLLAGVAGPAATLIALAAGASAPPVAVWVGLGVVLAGLAVGLRRRPTRVSAARGSGRAARASTARRRS</sequence>
<keyword evidence="1" id="KW-0472">Membrane</keyword>
<dbReference type="SUPFAM" id="SSF103481">
    <property type="entry name" value="Multidrug resistance efflux transporter EmrE"/>
    <property type="match status" value="1"/>
</dbReference>
<organism evidence="2 3">
    <name type="scientific">Nakamurella flava</name>
    <dbReference type="NCBI Taxonomy" id="2576308"/>
    <lineage>
        <taxon>Bacteria</taxon>
        <taxon>Bacillati</taxon>
        <taxon>Actinomycetota</taxon>
        <taxon>Actinomycetes</taxon>
        <taxon>Nakamurellales</taxon>
        <taxon>Nakamurellaceae</taxon>
        <taxon>Nakamurella</taxon>
    </lineage>
</organism>
<keyword evidence="1" id="KW-1133">Transmembrane helix</keyword>
<feature type="transmembrane region" description="Helical" evidence="1">
    <location>
        <begin position="160"/>
        <end position="182"/>
    </location>
</feature>
<keyword evidence="3" id="KW-1185">Reference proteome</keyword>
<accession>A0A4U6QA66</accession>
<evidence type="ECO:0000313" key="2">
    <source>
        <dbReference type="EMBL" id="TKV56799.1"/>
    </source>
</evidence>
<feature type="transmembrane region" description="Helical" evidence="1">
    <location>
        <begin position="278"/>
        <end position="295"/>
    </location>
</feature>
<name>A0A4U6QA66_9ACTN</name>
<comment type="caution">
    <text evidence="2">The sequence shown here is derived from an EMBL/GenBank/DDBJ whole genome shotgun (WGS) entry which is preliminary data.</text>
</comment>
<feature type="transmembrane region" description="Helical" evidence="1">
    <location>
        <begin position="12"/>
        <end position="33"/>
    </location>
</feature>
<dbReference type="InterPro" id="IPR037185">
    <property type="entry name" value="EmrE-like"/>
</dbReference>
<keyword evidence="1" id="KW-0812">Transmembrane</keyword>
<reference evidence="2 3" key="1">
    <citation type="submission" date="2019-05" db="EMBL/GenBank/DDBJ databases">
        <title>Nakamurella sp. N5BH11, whole genome shotgun sequence.</title>
        <authorList>
            <person name="Tuo L."/>
        </authorList>
    </citation>
    <scope>NUCLEOTIDE SEQUENCE [LARGE SCALE GENOMIC DNA]</scope>
    <source>
        <strain evidence="2 3">N5BH11</strain>
    </source>
</reference>
<feature type="transmembrane region" description="Helical" evidence="1">
    <location>
        <begin position="189"/>
        <end position="210"/>
    </location>
</feature>
<feature type="transmembrane region" description="Helical" evidence="1">
    <location>
        <begin position="45"/>
        <end position="62"/>
    </location>
</feature>
<proteinExistence type="predicted"/>
<dbReference type="Proteomes" id="UP000306985">
    <property type="component" value="Unassembled WGS sequence"/>
</dbReference>